<dbReference type="EMBL" id="KN833010">
    <property type="protein sequence ID" value="KIM79353.1"/>
    <property type="molecule type" value="Genomic_DNA"/>
</dbReference>
<protein>
    <submittedName>
        <fullName evidence="3">Uncharacterized protein</fullName>
    </submittedName>
</protein>
<evidence type="ECO:0000313" key="3">
    <source>
        <dbReference type="EMBL" id="KIM79353.1"/>
    </source>
</evidence>
<dbReference type="HOGENOM" id="CLU_821627_0_0_1"/>
<dbReference type="InParanoid" id="A0A0C3AZC1"/>
<reference evidence="3 4" key="1">
    <citation type="submission" date="2014-04" db="EMBL/GenBank/DDBJ databases">
        <authorList>
            <consortium name="DOE Joint Genome Institute"/>
            <person name="Kuo A."/>
            <person name="Tarkka M."/>
            <person name="Buscot F."/>
            <person name="Kohler A."/>
            <person name="Nagy L.G."/>
            <person name="Floudas D."/>
            <person name="Copeland A."/>
            <person name="Barry K.W."/>
            <person name="Cichocki N."/>
            <person name="Veneault-Fourrey C."/>
            <person name="LaButti K."/>
            <person name="Lindquist E.A."/>
            <person name="Lipzen A."/>
            <person name="Lundell T."/>
            <person name="Morin E."/>
            <person name="Murat C."/>
            <person name="Sun H."/>
            <person name="Tunlid A."/>
            <person name="Henrissat B."/>
            <person name="Grigoriev I.V."/>
            <person name="Hibbett D.S."/>
            <person name="Martin F."/>
            <person name="Nordberg H.P."/>
            <person name="Cantor M.N."/>
            <person name="Hua S.X."/>
        </authorList>
    </citation>
    <scope>NUCLEOTIDE SEQUENCE [LARGE SCALE GENOMIC DNA]</scope>
    <source>
        <strain evidence="3 4">F 1598</strain>
    </source>
</reference>
<sequence>MSSPAVSSASPELGSAAKSIASNVEAAMTGLFKLQTTLVNVPGGGGGLPELHQNVDVIRQVFRYTWECIKTFFQNCQAFGSDVSNLKESLGTESAEDCIELLGEMSDGAVYLLEQAEELLDGSKNATKELARGAPGFAQHLQQATRISDVTSPLVSNETASFIAANLAAAYPNGSKALSDTQVSLNGITSSLETIRQFWESTSKNCQMAVSHRRLNITAHQAEVLAERWQGYQLALSDSINSITKTCDALVHPVGAPQPQRPVPVPPRAFLHAPRSNKHRPSRSRISRGSRDLSPPQPDRTPGRPIECWILAGLVIGVVLILLWRQSQVERRQHYVEK</sequence>
<feature type="compositionally biased region" description="Basic residues" evidence="1">
    <location>
        <begin position="275"/>
        <end position="288"/>
    </location>
</feature>
<accession>A0A0C3AZC1</accession>
<evidence type="ECO:0000313" key="4">
    <source>
        <dbReference type="Proteomes" id="UP000054166"/>
    </source>
</evidence>
<gene>
    <name evidence="3" type="ORF">PILCRDRAFT_823602</name>
</gene>
<name>A0A0C3AZC1_PILCF</name>
<organism evidence="3 4">
    <name type="scientific">Piloderma croceum (strain F 1598)</name>
    <dbReference type="NCBI Taxonomy" id="765440"/>
    <lineage>
        <taxon>Eukaryota</taxon>
        <taxon>Fungi</taxon>
        <taxon>Dikarya</taxon>
        <taxon>Basidiomycota</taxon>
        <taxon>Agaricomycotina</taxon>
        <taxon>Agaricomycetes</taxon>
        <taxon>Agaricomycetidae</taxon>
        <taxon>Atheliales</taxon>
        <taxon>Atheliaceae</taxon>
        <taxon>Piloderma</taxon>
    </lineage>
</organism>
<dbReference type="OrthoDB" id="3330924at2759"/>
<keyword evidence="2" id="KW-1133">Transmembrane helix</keyword>
<dbReference type="AlphaFoldDB" id="A0A0C3AZC1"/>
<evidence type="ECO:0000256" key="2">
    <source>
        <dbReference type="SAM" id="Phobius"/>
    </source>
</evidence>
<dbReference type="Proteomes" id="UP000054166">
    <property type="component" value="Unassembled WGS sequence"/>
</dbReference>
<feature type="region of interest" description="Disordered" evidence="1">
    <location>
        <begin position="253"/>
        <end position="301"/>
    </location>
</feature>
<proteinExistence type="predicted"/>
<evidence type="ECO:0000256" key="1">
    <source>
        <dbReference type="SAM" id="MobiDB-lite"/>
    </source>
</evidence>
<keyword evidence="4" id="KW-1185">Reference proteome</keyword>
<feature type="transmembrane region" description="Helical" evidence="2">
    <location>
        <begin position="309"/>
        <end position="325"/>
    </location>
</feature>
<reference evidence="4" key="2">
    <citation type="submission" date="2015-01" db="EMBL/GenBank/DDBJ databases">
        <title>Evolutionary Origins and Diversification of the Mycorrhizal Mutualists.</title>
        <authorList>
            <consortium name="DOE Joint Genome Institute"/>
            <consortium name="Mycorrhizal Genomics Consortium"/>
            <person name="Kohler A."/>
            <person name="Kuo A."/>
            <person name="Nagy L.G."/>
            <person name="Floudas D."/>
            <person name="Copeland A."/>
            <person name="Barry K.W."/>
            <person name="Cichocki N."/>
            <person name="Veneault-Fourrey C."/>
            <person name="LaButti K."/>
            <person name="Lindquist E.A."/>
            <person name="Lipzen A."/>
            <person name="Lundell T."/>
            <person name="Morin E."/>
            <person name="Murat C."/>
            <person name="Riley R."/>
            <person name="Ohm R."/>
            <person name="Sun H."/>
            <person name="Tunlid A."/>
            <person name="Henrissat B."/>
            <person name="Grigoriev I.V."/>
            <person name="Hibbett D.S."/>
            <person name="Martin F."/>
        </authorList>
    </citation>
    <scope>NUCLEOTIDE SEQUENCE [LARGE SCALE GENOMIC DNA]</scope>
    <source>
        <strain evidence="4">F 1598</strain>
    </source>
</reference>
<keyword evidence="2" id="KW-0472">Membrane</keyword>
<keyword evidence="2" id="KW-0812">Transmembrane</keyword>